<evidence type="ECO:0000313" key="11">
    <source>
        <dbReference type="Proteomes" id="UP001626550"/>
    </source>
</evidence>
<dbReference type="GO" id="GO:0005634">
    <property type="term" value="C:nucleus"/>
    <property type="evidence" value="ECO:0007669"/>
    <property type="project" value="UniProtKB-SubCell"/>
</dbReference>
<keyword evidence="11" id="KW-1185">Reference proteome</keyword>
<keyword evidence="4" id="KW-0378">Hydrolase</keyword>
<dbReference type="EMBL" id="JBJKFK010000104">
    <property type="protein sequence ID" value="KAL3319762.1"/>
    <property type="molecule type" value="Genomic_DNA"/>
</dbReference>
<dbReference type="AlphaFoldDB" id="A0ABD2QKV6"/>
<feature type="compositionally biased region" description="Basic and acidic residues" evidence="8">
    <location>
        <begin position="243"/>
        <end position="259"/>
    </location>
</feature>
<evidence type="ECO:0000256" key="6">
    <source>
        <dbReference type="ARBA" id="ARBA00023125"/>
    </source>
</evidence>
<dbReference type="InterPro" id="IPR044574">
    <property type="entry name" value="ARIP4-like"/>
</dbReference>
<dbReference type="Pfam" id="PF00176">
    <property type="entry name" value="SNF2-rel_dom"/>
    <property type="match status" value="1"/>
</dbReference>
<evidence type="ECO:0000256" key="1">
    <source>
        <dbReference type="ARBA" id="ARBA00004123"/>
    </source>
</evidence>
<evidence type="ECO:0000256" key="2">
    <source>
        <dbReference type="ARBA" id="ARBA00007025"/>
    </source>
</evidence>
<sequence>MFRNYSEDKLNQTTKDAQHAEFERQQRIQSLSKLQPELVQSQFQIPAQSASQKLFSKNPCEFEEAIILADEDDLLDLSPSNYVFLEVSDEDTGDEPDEIEMEVCELRDAKNLPDEEGRLVINQNRGSDESVVQIAPHLVKVIKPHQVTGVRFLYENLIENTSAFKSSEGFGCILAHSMGLGKTIQVITFIELLYRYTEAQHTLIIVPINTLQNWIAEFNKWLPLENRNFSTPEVKKVTSKRKTKEEKNESKSNEDETEKLEIVEQEKVWTNKLRFRKRPFELHAIRDVHKTISARHHVS</sequence>
<name>A0ABD2QKV6_9PLAT</name>
<evidence type="ECO:0000259" key="9">
    <source>
        <dbReference type="Pfam" id="PF00176"/>
    </source>
</evidence>
<keyword evidence="7" id="KW-0539">Nucleus</keyword>
<dbReference type="InterPro" id="IPR000330">
    <property type="entry name" value="SNF2_N"/>
</dbReference>
<comment type="subcellular location">
    <subcellularLocation>
        <location evidence="1">Nucleus</location>
    </subcellularLocation>
</comment>
<feature type="region of interest" description="Disordered" evidence="8">
    <location>
        <begin position="1"/>
        <end position="21"/>
    </location>
</feature>
<comment type="similarity">
    <text evidence="2">Belongs to the SNF2/RAD54 helicase family.</text>
</comment>
<dbReference type="InterPro" id="IPR027417">
    <property type="entry name" value="P-loop_NTPase"/>
</dbReference>
<keyword evidence="4" id="KW-0347">Helicase</keyword>
<dbReference type="GO" id="GO:0003677">
    <property type="term" value="F:DNA binding"/>
    <property type="evidence" value="ECO:0007669"/>
    <property type="project" value="UniProtKB-KW"/>
</dbReference>
<evidence type="ECO:0000256" key="3">
    <source>
        <dbReference type="ARBA" id="ARBA00022741"/>
    </source>
</evidence>
<dbReference type="Gene3D" id="3.40.50.10810">
    <property type="entry name" value="Tandem AAA-ATPase domain"/>
    <property type="match status" value="1"/>
</dbReference>
<keyword evidence="5" id="KW-0067">ATP-binding</keyword>
<evidence type="ECO:0000313" key="10">
    <source>
        <dbReference type="EMBL" id="KAL3319762.1"/>
    </source>
</evidence>
<feature type="region of interest" description="Disordered" evidence="8">
    <location>
        <begin position="233"/>
        <end position="259"/>
    </location>
</feature>
<dbReference type="PANTHER" id="PTHR45797">
    <property type="entry name" value="RAD54-LIKE"/>
    <property type="match status" value="1"/>
</dbReference>
<keyword evidence="3" id="KW-0547">Nucleotide-binding</keyword>
<keyword evidence="6" id="KW-0238">DNA-binding</keyword>
<evidence type="ECO:0000256" key="7">
    <source>
        <dbReference type="ARBA" id="ARBA00023242"/>
    </source>
</evidence>
<feature type="domain" description="SNF2 N-terminal" evidence="9">
    <location>
        <begin position="145"/>
        <end position="225"/>
    </location>
</feature>
<evidence type="ECO:0000256" key="8">
    <source>
        <dbReference type="SAM" id="MobiDB-lite"/>
    </source>
</evidence>
<organism evidence="10 11">
    <name type="scientific">Cichlidogyrus casuarinus</name>
    <dbReference type="NCBI Taxonomy" id="1844966"/>
    <lineage>
        <taxon>Eukaryota</taxon>
        <taxon>Metazoa</taxon>
        <taxon>Spiralia</taxon>
        <taxon>Lophotrochozoa</taxon>
        <taxon>Platyhelminthes</taxon>
        <taxon>Monogenea</taxon>
        <taxon>Monopisthocotylea</taxon>
        <taxon>Dactylogyridea</taxon>
        <taxon>Ancyrocephalidae</taxon>
        <taxon>Cichlidogyrus</taxon>
    </lineage>
</organism>
<reference evidence="10 11" key="1">
    <citation type="submission" date="2024-11" db="EMBL/GenBank/DDBJ databases">
        <title>Adaptive evolution of stress response genes in parasites aligns with host niche diversity.</title>
        <authorList>
            <person name="Hahn C."/>
            <person name="Resl P."/>
        </authorList>
    </citation>
    <scope>NUCLEOTIDE SEQUENCE [LARGE SCALE GENOMIC DNA]</scope>
    <source>
        <strain evidence="10">EGGRZ-B1_66</strain>
        <tissue evidence="10">Body</tissue>
    </source>
</reference>
<dbReference type="GO" id="GO:0005524">
    <property type="term" value="F:ATP binding"/>
    <property type="evidence" value="ECO:0007669"/>
    <property type="project" value="UniProtKB-KW"/>
</dbReference>
<comment type="caution">
    <text evidence="10">The sequence shown here is derived from an EMBL/GenBank/DDBJ whole genome shotgun (WGS) entry which is preliminary data.</text>
</comment>
<dbReference type="SUPFAM" id="SSF52540">
    <property type="entry name" value="P-loop containing nucleoside triphosphate hydrolases"/>
    <property type="match status" value="1"/>
</dbReference>
<protein>
    <recommendedName>
        <fullName evidence="9">SNF2 N-terminal domain-containing protein</fullName>
    </recommendedName>
</protein>
<evidence type="ECO:0000256" key="5">
    <source>
        <dbReference type="ARBA" id="ARBA00022840"/>
    </source>
</evidence>
<dbReference type="PANTHER" id="PTHR45797:SF1">
    <property type="entry name" value="HELICASE ARIP4"/>
    <property type="match status" value="1"/>
</dbReference>
<dbReference type="GO" id="GO:0004386">
    <property type="term" value="F:helicase activity"/>
    <property type="evidence" value="ECO:0007669"/>
    <property type="project" value="UniProtKB-KW"/>
</dbReference>
<proteinExistence type="inferred from homology"/>
<gene>
    <name evidence="10" type="ORF">Ciccas_001555</name>
</gene>
<accession>A0ABD2QKV6</accession>
<dbReference type="InterPro" id="IPR038718">
    <property type="entry name" value="SNF2-like_sf"/>
</dbReference>
<dbReference type="Proteomes" id="UP001626550">
    <property type="component" value="Unassembled WGS sequence"/>
</dbReference>
<evidence type="ECO:0000256" key="4">
    <source>
        <dbReference type="ARBA" id="ARBA00022806"/>
    </source>
</evidence>